<evidence type="ECO:0000256" key="2">
    <source>
        <dbReference type="ARBA" id="ARBA00022670"/>
    </source>
</evidence>
<dbReference type="EC" id="3.4.15.5" evidence="9"/>
<dbReference type="GO" id="GO:0005829">
    <property type="term" value="C:cytosol"/>
    <property type="evidence" value="ECO:0007669"/>
    <property type="project" value="TreeGrafter"/>
</dbReference>
<accession>A0A7W9L1K6</accession>
<keyword evidence="2 7" id="KW-0645">Protease</keyword>
<dbReference type="InterPro" id="IPR034005">
    <property type="entry name" value="M3A_DCP"/>
</dbReference>
<dbReference type="InterPro" id="IPR024079">
    <property type="entry name" value="MetalloPept_cat_dom_sf"/>
</dbReference>
<dbReference type="Proteomes" id="UP000523821">
    <property type="component" value="Unassembled WGS sequence"/>
</dbReference>
<dbReference type="GO" id="GO:0004180">
    <property type="term" value="F:carboxypeptidase activity"/>
    <property type="evidence" value="ECO:0007669"/>
    <property type="project" value="UniProtKB-KW"/>
</dbReference>
<evidence type="ECO:0000313" key="10">
    <source>
        <dbReference type="Proteomes" id="UP000523821"/>
    </source>
</evidence>
<proteinExistence type="inferred from homology"/>
<dbReference type="CDD" id="cd06456">
    <property type="entry name" value="M3A_DCP"/>
    <property type="match status" value="1"/>
</dbReference>
<dbReference type="InterPro" id="IPR024077">
    <property type="entry name" value="Neurolysin/TOP_dom2"/>
</dbReference>
<dbReference type="Gene3D" id="1.10.1370.10">
    <property type="entry name" value="Neurolysin, domain 3"/>
    <property type="match status" value="1"/>
</dbReference>
<keyword evidence="5 7" id="KW-0862">Zinc</keyword>
<dbReference type="InterPro" id="IPR045090">
    <property type="entry name" value="Pept_M3A_M3B"/>
</dbReference>
<reference evidence="9 10" key="1">
    <citation type="submission" date="2020-08" db="EMBL/GenBank/DDBJ databases">
        <title>Genomic Encyclopedia of Type Strains, Phase IV (KMG-IV): sequencing the most valuable type-strain genomes for metagenomic binning, comparative biology and taxonomic classification.</title>
        <authorList>
            <person name="Goeker M."/>
        </authorList>
    </citation>
    <scope>NUCLEOTIDE SEQUENCE [LARGE SCALE GENOMIC DNA]</scope>
    <source>
        <strain evidence="9 10">DSM 16268</strain>
    </source>
</reference>
<keyword evidence="4 7" id="KW-0378">Hydrolase</keyword>
<evidence type="ECO:0000259" key="8">
    <source>
        <dbReference type="Pfam" id="PF01432"/>
    </source>
</evidence>
<keyword evidence="3 7" id="KW-0479">Metal-binding</keyword>
<evidence type="ECO:0000313" key="9">
    <source>
        <dbReference type="EMBL" id="MBB5752826.1"/>
    </source>
</evidence>
<feature type="domain" description="Peptidase M3A/M3B catalytic" evidence="8">
    <location>
        <begin position="233"/>
        <end position="678"/>
    </location>
</feature>
<name>A0A7W9L1K6_9HYPH</name>
<evidence type="ECO:0000256" key="6">
    <source>
        <dbReference type="ARBA" id="ARBA00023049"/>
    </source>
</evidence>
<evidence type="ECO:0000256" key="4">
    <source>
        <dbReference type="ARBA" id="ARBA00022801"/>
    </source>
</evidence>
<keyword evidence="6 7" id="KW-0482">Metalloprotease</keyword>
<dbReference type="GO" id="GO:0046872">
    <property type="term" value="F:metal ion binding"/>
    <property type="evidence" value="ECO:0007669"/>
    <property type="project" value="UniProtKB-UniRule"/>
</dbReference>
<dbReference type="GO" id="GO:0004222">
    <property type="term" value="F:metalloendopeptidase activity"/>
    <property type="evidence" value="ECO:0007669"/>
    <property type="project" value="InterPro"/>
</dbReference>
<comment type="cofactor">
    <cofactor evidence="7">
        <name>Zn(2+)</name>
        <dbReference type="ChEBI" id="CHEBI:29105"/>
    </cofactor>
    <text evidence="7">Binds 1 zinc ion.</text>
</comment>
<dbReference type="EMBL" id="JACHOO010000003">
    <property type="protein sequence ID" value="MBB5752826.1"/>
    <property type="molecule type" value="Genomic_DNA"/>
</dbReference>
<gene>
    <name evidence="9" type="ORF">GGQ63_001880</name>
</gene>
<dbReference type="PANTHER" id="PTHR43660:SF1">
    <property type="entry name" value="DIPEPTIDYL CARBOXYPEPTIDASE"/>
    <property type="match status" value="1"/>
</dbReference>
<dbReference type="RefSeq" id="WP_183854979.1">
    <property type="nucleotide sequence ID" value="NZ_JACHOO010000003.1"/>
</dbReference>
<sequence length="686" mass="76240">MSDLAANPLLQPFETPFEAPPFSAVAPEHYRPAFDAGIAAHRAEIETIAADPAPPTFENTIAALERSGRTLSRVADIFFNLTSAETSDALEAIERDIAPVLARHSNALWLDDRLFARVDALMKAGPAGLTDEQARVLERYHTAFRRSGAGLDGPTKDRLAAISERLATLGTTFGQNVLADEKSWFLVLEHEADLEGLPDFVRDAAAKAAEDRGLAGRFVVTLSRSSIEPFLQFSARRDLRELAFRAWIARGEAGDTDNRGIIAETVALRAERARLLGYHSFADYRLSDSMARTPDAALGLLTSVWTAARTRALEEAAALEEIARDEGDNAPLAPWDWRYYAEKRRKAEFDLDESAVKPYLQLEKIIAAAFDTATKLFGLAFTPRPDVPVYHPDVRAWEVTDAEGRHVGLFLGDYFARPSKRSGAWMSGYRSQERFDGEVRPIIVNVMNFSKPSDGEPALLSFDDARTLFHEFGHGLHGLLSDVSYPFISGTSVARDFVEFPSQLYEHWLERPEVLSRFAVHYRTGEPMPKALLDRLLATRNFNQGFATVEYTASALFDLDIHRLAEPGALDVTEFEKAELDRIGMPEAIVLRHRPPHFQHVFAGDGYSSAYYSYLWSEVLDSDGFGAFEEAGDPFDPAVAERLKTFVYSAGYRRDPAEAYRAFRGRDPDPSALLKKRGLVPIGGEA</sequence>
<dbReference type="AlphaFoldDB" id="A0A7W9L1K6"/>
<dbReference type="PANTHER" id="PTHR43660">
    <property type="entry name" value="DIPEPTIDYL CARBOXYPEPTIDASE"/>
    <property type="match status" value="1"/>
</dbReference>
<comment type="caution">
    <text evidence="9">The sequence shown here is derived from an EMBL/GenBank/DDBJ whole genome shotgun (WGS) entry which is preliminary data.</text>
</comment>
<evidence type="ECO:0000256" key="5">
    <source>
        <dbReference type="ARBA" id="ARBA00022833"/>
    </source>
</evidence>
<comment type="similarity">
    <text evidence="1 7">Belongs to the peptidase M3 family.</text>
</comment>
<protein>
    <submittedName>
        <fullName evidence="9">Peptidyl-dipeptidase Dcp</fullName>
        <ecNumber evidence="9">3.4.15.5</ecNumber>
    </submittedName>
</protein>
<keyword evidence="10" id="KW-1185">Reference proteome</keyword>
<dbReference type="InterPro" id="IPR001567">
    <property type="entry name" value="Pept_M3A_M3B_dom"/>
</dbReference>
<organism evidence="9 10">
    <name type="scientific">Prosthecomicrobium pneumaticum</name>
    <dbReference type="NCBI Taxonomy" id="81895"/>
    <lineage>
        <taxon>Bacteria</taxon>
        <taxon>Pseudomonadati</taxon>
        <taxon>Pseudomonadota</taxon>
        <taxon>Alphaproteobacteria</taxon>
        <taxon>Hyphomicrobiales</taxon>
        <taxon>Kaistiaceae</taxon>
        <taxon>Prosthecomicrobium</taxon>
    </lineage>
</organism>
<dbReference type="FunFam" id="3.40.390.10:FF:000009">
    <property type="entry name" value="Oligopeptidase A"/>
    <property type="match status" value="1"/>
</dbReference>
<dbReference type="Gene3D" id="1.10.1370.40">
    <property type="match status" value="1"/>
</dbReference>
<evidence type="ECO:0000256" key="7">
    <source>
        <dbReference type="RuleBase" id="RU003435"/>
    </source>
</evidence>
<keyword evidence="9" id="KW-0121">Carboxypeptidase</keyword>
<dbReference type="Pfam" id="PF01432">
    <property type="entry name" value="Peptidase_M3"/>
    <property type="match status" value="1"/>
</dbReference>
<evidence type="ECO:0000256" key="1">
    <source>
        <dbReference type="ARBA" id="ARBA00006040"/>
    </source>
</evidence>
<dbReference type="GO" id="GO:0008241">
    <property type="term" value="F:peptidyl-dipeptidase activity"/>
    <property type="evidence" value="ECO:0007669"/>
    <property type="project" value="UniProtKB-EC"/>
</dbReference>
<dbReference type="Gene3D" id="3.40.390.10">
    <property type="entry name" value="Collagenase (Catalytic Domain)"/>
    <property type="match status" value="1"/>
</dbReference>
<evidence type="ECO:0000256" key="3">
    <source>
        <dbReference type="ARBA" id="ARBA00022723"/>
    </source>
</evidence>
<dbReference type="GO" id="GO:0006508">
    <property type="term" value="P:proteolysis"/>
    <property type="evidence" value="ECO:0007669"/>
    <property type="project" value="UniProtKB-KW"/>
</dbReference>
<dbReference type="SUPFAM" id="SSF55486">
    <property type="entry name" value="Metalloproteases ('zincins'), catalytic domain"/>
    <property type="match status" value="1"/>
</dbReference>